<feature type="transmembrane region" description="Helical" evidence="6">
    <location>
        <begin position="49"/>
        <end position="74"/>
    </location>
</feature>
<feature type="domain" description="CWH43-like N-terminal" evidence="7">
    <location>
        <begin position="51"/>
        <end position="266"/>
    </location>
</feature>
<dbReference type="InterPro" id="IPR050911">
    <property type="entry name" value="DRAM/TMEM150_Autophagy_Mod"/>
</dbReference>
<evidence type="ECO:0000256" key="6">
    <source>
        <dbReference type="SAM" id="Phobius"/>
    </source>
</evidence>
<keyword evidence="4 6" id="KW-1133">Transmembrane helix</keyword>
<dbReference type="Proteomes" id="UP000265000">
    <property type="component" value="Unplaced"/>
</dbReference>
<dbReference type="GO" id="GO:0005764">
    <property type="term" value="C:lysosome"/>
    <property type="evidence" value="ECO:0007669"/>
    <property type="project" value="TreeGrafter"/>
</dbReference>
<reference evidence="8" key="1">
    <citation type="submission" date="2025-08" db="UniProtKB">
        <authorList>
            <consortium name="Ensembl"/>
        </authorList>
    </citation>
    <scope>IDENTIFICATION</scope>
</reference>
<feature type="transmembrane region" description="Helical" evidence="6">
    <location>
        <begin position="137"/>
        <end position="156"/>
    </location>
</feature>
<dbReference type="InterPro" id="IPR019402">
    <property type="entry name" value="CWH43_N"/>
</dbReference>
<accession>A0A3Q2NZ56</accession>
<feature type="transmembrane region" description="Helical" evidence="6">
    <location>
        <begin position="201"/>
        <end position="223"/>
    </location>
</feature>
<keyword evidence="9" id="KW-1185">Reference proteome</keyword>
<dbReference type="Ensembl" id="ENSFHET00000008143.1">
    <property type="protein sequence ID" value="ENSFHEP00000004866.1"/>
    <property type="gene ID" value="ENSFHEG00000005781.1"/>
</dbReference>
<dbReference type="GeneTree" id="ENSGT01030000234578"/>
<dbReference type="PANTHER" id="PTHR21324">
    <property type="entry name" value="FASTING-INDUCIBLE INTEGRAL MEMBRANE PROTEIN TM6P1-RELATED"/>
    <property type="match status" value="1"/>
</dbReference>
<dbReference type="AlphaFoldDB" id="A0A3Q2NZ56"/>
<proteinExistence type="inferred from homology"/>
<evidence type="ECO:0000256" key="5">
    <source>
        <dbReference type="ARBA" id="ARBA00023136"/>
    </source>
</evidence>
<dbReference type="GO" id="GO:0012505">
    <property type="term" value="C:endomembrane system"/>
    <property type="evidence" value="ECO:0007669"/>
    <property type="project" value="UniProtKB-SubCell"/>
</dbReference>
<evidence type="ECO:0000256" key="3">
    <source>
        <dbReference type="ARBA" id="ARBA00022692"/>
    </source>
</evidence>
<feature type="transmembrane region" description="Helical" evidence="6">
    <location>
        <begin position="239"/>
        <end position="262"/>
    </location>
</feature>
<evidence type="ECO:0000256" key="4">
    <source>
        <dbReference type="ARBA" id="ARBA00022989"/>
    </source>
</evidence>
<dbReference type="Pfam" id="PF10277">
    <property type="entry name" value="Frag1"/>
    <property type="match status" value="1"/>
</dbReference>
<protein>
    <submittedName>
        <fullName evidence="8">DNA-damage regulated autophagy modulator 1</fullName>
    </submittedName>
</protein>
<keyword evidence="3 6" id="KW-0812">Transmembrane</keyword>
<evidence type="ECO:0000256" key="2">
    <source>
        <dbReference type="ARBA" id="ARBA00006565"/>
    </source>
</evidence>
<evidence type="ECO:0000313" key="9">
    <source>
        <dbReference type="Proteomes" id="UP000265000"/>
    </source>
</evidence>
<evidence type="ECO:0000313" key="8">
    <source>
        <dbReference type="Ensembl" id="ENSFHEP00000004866.1"/>
    </source>
</evidence>
<sequence length="301" mass="33927">MWREAAGSHLLTRPNHVTAADKRYHSDFFLHGCIISAERRPEMFWFQQGLCFLPVFLVVWSSATFIFPYIIAVFRGDVDVVFPYISDTGANPPESCIFGLMTFISACAGIATIYARYKYVEKLTEQNGLVKPRLNEATLGLGIIACLGMCIVATFQETAVTIVHDVGALIFFISGIVYIILQCVISFKACPYGSSVRVCRVRYLIAVIATAAFFPTVICTGFVKQTTLHRHTYDEDYPYQIASAVCEWTVAFSFVCFFLTYIEDFKVSITSRRSQGFFFLSLFSKSFSCLLFVSRRCLSCE</sequence>
<comment type="subcellular location">
    <subcellularLocation>
        <location evidence="1">Endomembrane system</location>
        <topology evidence="1">Multi-pass membrane protein</topology>
    </subcellularLocation>
</comment>
<organism evidence="8 9">
    <name type="scientific">Fundulus heteroclitus</name>
    <name type="common">Killifish</name>
    <name type="synonym">Mummichog</name>
    <dbReference type="NCBI Taxonomy" id="8078"/>
    <lineage>
        <taxon>Eukaryota</taxon>
        <taxon>Metazoa</taxon>
        <taxon>Chordata</taxon>
        <taxon>Craniata</taxon>
        <taxon>Vertebrata</taxon>
        <taxon>Euteleostomi</taxon>
        <taxon>Actinopterygii</taxon>
        <taxon>Neopterygii</taxon>
        <taxon>Teleostei</taxon>
        <taxon>Neoteleostei</taxon>
        <taxon>Acanthomorphata</taxon>
        <taxon>Ovalentaria</taxon>
        <taxon>Atherinomorphae</taxon>
        <taxon>Cyprinodontiformes</taxon>
        <taxon>Fundulidae</taxon>
        <taxon>Fundulus</taxon>
    </lineage>
</organism>
<dbReference type="STRING" id="8078.ENSFHEP00000004866"/>
<name>A0A3Q2NZ56_FUNHE</name>
<dbReference type="PANTHER" id="PTHR21324:SF11">
    <property type="entry name" value="DNA DAMAGE-REGULATED AUTOPHAGY MODULATOR PROTEIN 1"/>
    <property type="match status" value="1"/>
</dbReference>
<reference evidence="8" key="2">
    <citation type="submission" date="2025-09" db="UniProtKB">
        <authorList>
            <consortium name="Ensembl"/>
        </authorList>
    </citation>
    <scope>IDENTIFICATION</scope>
</reference>
<feature type="transmembrane region" description="Helical" evidence="6">
    <location>
        <begin position="97"/>
        <end position="117"/>
    </location>
</feature>
<feature type="transmembrane region" description="Helical" evidence="6">
    <location>
        <begin position="168"/>
        <end position="189"/>
    </location>
</feature>
<keyword evidence="5 6" id="KW-0472">Membrane</keyword>
<dbReference type="GO" id="GO:0010506">
    <property type="term" value="P:regulation of autophagy"/>
    <property type="evidence" value="ECO:0007669"/>
    <property type="project" value="TreeGrafter"/>
</dbReference>
<evidence type="ECO:0000259" key="7">
    <source>
        <dbReference type="Pfam" id="PF10277"/>
    </source>
</evidence>
<comment type="similarity">
    <text evidence="2">Belongs to the DRAM/TMEM150 family.</text>
</comment>
<evidence type="ECO:0000256" key="1">
    <source>
        <dbReference type="ARBA" id="ARBA00004127"/>
    </source>
</evidence>